<dbReference type="EMBL" id="JAHHDY010000012">
    <property type="protein sequence ID" value="MBT3141363.1"/>
    <property type="molecule type" value="Genomic_DNA"/>
</dbReference>
<keyword evidence="2" id="KW-1185">Reference proteome</keyword>
<sequence>MTNQPIETVGNRQTVVVSIDMFPNATDGLLNFSDLAKKMGIETDQFWIVMITTRHGSLPLHTESRFFEKKLDAQNFFKENPIGTVQDDPRNIAEFLKTKHGAGFIEKIFDDPDSPINFLGVPGEDGQLPWQVLKDAGLSDGYSASPKVLDYLGPERVLQIKSIHGENWQVVAEMEFCFSNLPSSSSAYVAAQRQYNYYITQDDFAAGYLQRDLEILVHGVERAAQRANDYSQRQSERAAKGGEAVAQKAELRRTTFFKLALSVAASWVWKSESEQRRFLKGLALEHDQSTGEDLFKRGTKTLSDQWFDEALSSLRQSGALEAVFSGKP</sequence>
<gene>
    <name evidence="1" type="ORF">KL867_09890</name>
</gene>
<comment type="caution">
    <text evidence="1">The sequence shown here is derived from an EMBL/GenBank/DDBJ whole genome shotgun (WGS) entry which is preliminary data.</text>
</comment>
<evidence type="ECO:0000313" key="2">
    <source>
        <dbReference type="Proteomes" id="UP000763802"/>
    </source>
</evidence>
<dbReference type="Proteomes" id="UP000763802">
    <property type="component" value="Unassembled WGS sequence"/>
</dbReference>
<organism evidence="1 2">
    <name type="scientific">Falsiruegeria litorea</name>
    <dbReference type="NCBI Taxonomy" id="1280831"/>
    <lineage>
        <taxon>Bacteria</taxon>
        <taxon>Pseudomonadati</taxon>
        <taxon>Pseudomonadota</taxon>
        <taxon>Alphaproteobacteria</taxon>
        <taxon>Rhodobacterales</taxon>
        <taxon>Roseobacteraceae</taxon>
        <taxon>Falsiruegeria</taxon>
    </lineage>
</organism>
<name>A0ABS5WQE1_9RHOB</name>
<proteinExistence type="predicted"/>
<protein>
    <submittedName>
        <fullName evidence="1">Uncharacterized protein</fullName>
    </submittedName>
</protein>
<dbReference type="RefSeq" id="WP_215193793.1">
    <property type="nucleotide sequence ID" value="NZ_JAHHDY010000012.1"/>
</dbReference>
<accession>A0ABS5WQE1</accession>
<reference evidence="1 2" key="1">
    <citation type="submission" date="2021-05" db="EMBL/GenBank/DDBJ databases">
        <title>Draft genomes of marine bacteria isolated from model chitin particles.</title>
        <authorList>
            <person name="Datta M.S."/>
            <person name="Schwartzman J.A."/>
            <person name="Cordero O."/>
        </authorList>
    </citation>
    <scope>NUCLEOTIDE SEQUENCE [LARGE SCALE GENOMIC DNA]</scope>
    <source>
        <strain evidence="1 2">4E07</strain>
    </source>
</reference>
<evidence type="ECO:0000313" key="1">
    <source>
        <dbReference type="EMBL" id="MBT3141363.1"/>
    </source>
</evidence>